<dbReference type="AlphaFoldDB" id="A0A6A6G3S7"/>
<sequence length="386" mass="41194">MSSIKMTPTKHEPRTETLRIPGSSRKPRPAPLQPLRQAPGPLRKGSVRLVSNDGSSSVYSTSLLRQPSVETRCSTLKSDIINYYLYSGTSNASAATIPTEQVPQRPAAFDFGEFNETWQDIDDSQHLHNREIMSNQKPSVAEHEIKPGLPLAGTGTGLTATATVNPSDFPGNAIAGFNFALDEDEPAIALLDQESPPPAHLSFESSPPRPSHPTSNLPSLPTSPLPPPPAPTPTYSLFPTITTPPQPIPGLTLPFRLSSSTTHTRSTSSSSSILYAPSAMILSPPPLAPTSSLPRRPHAARIRSTTLVSPPITPSTTSTATIRPSLSSATSSKPKHKRDFTTSSSFSSSVGSYSKHGIRWSGDTDTAPASGSYDADGERGRELYLE</sequence>
<evidence type="ECO:0000256" key="1">
    <source>
        <dbReference type="SAM" id="MobiDB-lite"/>
    </source>
</evidence>
<feature type="region of interest" description="Disordered" evidence="1">
    <location>
        <begin position="193"/>
        <end position="271"/>
    </location>
</feature>
<dbReference type="EMBL" id="ML992513">
    <property type="protein sequence ID" value="KAF2220233.1"/>
    <property type="molecule type" value="Genomic_DNA"/>
</dbReference>
<evidence type="ECO:0000313" key="2">
    <source>
        <dbReference type="EMBL" id="KAF2220233.1"/>
    </source>
</evidence>
<feature type="compositionally biased region" description="Low complexity" evidence="1">
    <location>
        <begin position="343"/>
        <end position="354"/>
    </location>
</feature>
<gene>
    <name evidence="2" type="ORF">BDZ85DRAFT_321669</name>
</gene>
<name>A0A6A6G3S7_9PEZI</name>
<organism evidence="2 3">
    <name type="scientific">Elsinoe ampelina</name>
    <dbReference type="NCBI Taxonomy" id="302913"/>
    <lineage>
        <taxon>Eukaryota</taxon>
        <taxon>Fungi</taxon>
        <taxon>Dikarya</taxon>
        <taxon>Ascomycota</taxon>
        <taxon>Pezizomycotina</taxon>
        <taxon>Dothideomycetes</taxon>
        <taxon>Dothideomycetidae</taxon>
        <taxon>Myriangiales</taxon>
        <taxon>Elsinoaceae</taxon>
        <taxon>Elsinoe</taxon>
    </lineage>
</organism>
<evidence type="ECO:0000313" key="3">
    <source>
        <dbReference type="Proteomes" id="UP000799538"/>
    </source>
</evidence>
<reference evidence="3" key="1">
    <citation type="journal article" date="2020" name="Stud. Mycol.">
        <title>101 Dothideomycetes genomes: A test case for predicting lifestyles and emergence of pathogens.</title>
        <authorList>
            <person name="Haridas S."/>
            <person name="Albert R."/>
            <person name="Binder M."/>
            <person name="Bloem J."/>
            <person name="LaButti K."/>
            <person name="Salamov A."/>
            <person name="Andreopoulos B."/>
            <person name="Baker S."/>
            <person name="Barry K."/>
            <person name="Bills G."/>
            <person name="Bluhm B."/>
            <person name="Cannon C."/>
            <person name="Castanera R."/>
            <person name="Culley D."/>
            <person name="Daum C."/>
            <person name="Ezra D."/>
            <person name="Gonzalez J."/>
            <person name="Henrissat B."/>
            <person name="Kuo A."/>
            <person name="Liang C."/>
            <person name="Lipzen A."/>
            <person name="Lutzoni F."/>
            <person name="Magnuson J."/>
            <person name="Mondo S."/>
            <person name="Nolan M."/>
            <person name="Ohm R."/>
            <person name="Pangilinan J."/>
            <person name="Park H.-J."/>
            <person name="Ramirez L."/>
            <person name="Alfaro M."/>
            <person name="Sun H."/>
            <person name="Tritt A."/>
            <person name="Yoshinaga Y."/>
            <person name="Zwiers L.-H."/>
            <person name="Turgeon B."/>
            <person name="Goodwin S."/>
            <person name="Spatafora J."/>
            <person name="Crous P."/>
            <person name="Grigoriev I."/>
        </authorList>
    </citation>
    <scope>NUCLEOTIDE SEQUENCE [LARGE SCALE GENOMIC DNA]</scope>
    <source>
        <strain evidence="3">CECT 20119</strain>
    </source>
</reference>
<dbReference type="OrthoDB" id="3945468at2759"/>
<feature type="compositionally biased region" description="Basic and acidic residues" evidence="1">
    <location>
        <begin position="376"/>
        <end position="386"/>
    </location>
</feature>
<protein>
    <submittedName>
        <fullName evidence="2">Uncharacterized protein</fullName>
    </submittedName>
</protein>
<accession>A0A6A6G3S7</accession>
<proteinExistence type="predicted"/>
<feature type="compositionally biased region" description="Low complexity" evidence="1">
    <location>
        <begin position="249"/>
        <end position="271"/>
    </location>
</feature>
<feature type="compositionally biased region" description="Pro residues" evidence="1">
    <location>
        <begin position="221"/>
        <end position="232"/>
    </location>
</feature>
<keyword evidence="3" id="KW-1185">Reference proteome</keyword>
<feature type="compositionally biased region" description="Low complexity" evidence="1">
    <location>
        <begin position="304"/>
        <end position="325"/>
    </location>
</feature>
<feature type="region of interest" description="Disordered" evidence="1">
    <location>
        <begin position="286"/>
        <end position="386"/>
    </location>
</feature>
<feature type="region of interest" description="Disordered" evidence="1">
    <location>
        <begin position="1"/>
        <end position="59"/>
    </location>
</feature>
<dbReference type="Proteomes" id="UP000799538">
    <property type="component" value="Unassembled WGS sequence"/>
</dbReference>